<feature type="region of interest" description="Disordered" evidence="1">
    <location>
        <begin position="1"/>
        <end position="78"/>
    </location>
</feature>
<accession>A0A4Z2EVS7</accession>
<feature type="compositionally biased region" description="Basic and acidic residues" evidence="1">
    <location>
        <begin position="62"/>
        <end position="72"/>
    </location>
</feature>
<comment type="caution">
    <text evidence="2">The sequence shown here is derived from an EMBL/GenBank/DDBJ whole genome shotgun (WGS) entry which is preliminary data.</text>
</comment>
<dbReference type="AlphaFoldDB" id="A0A4Z2EVS7"/>
<keyword evidence="3" id="KW-1185">Reference proteome</keyword>
<dbReference type="Proteomes" id="UP000314294">
    <property type="component" value="Unassembled WGS sequence"/>
</dbReference>
<reference evidence="2 3" key="1">
    <citation type="submission" date="2019-03" db="EMBL/GenBank/DDBJ databases">
        <title>First draft genome of Liparis tanakae, snailfish: a comprehensive survey of snailfish specific genes.</title>
        <authorList>
            <person name="Kim W."/>
            <person name="Song I."/>
            <person name="Jeong J.-H."/>
            <person name="Kim D."/>
            <person name="Kim S."/>
            <person name="Ryu S."/>
            <person name="Song J.Y."/>
            <person name="Lee S.K."/>
        </authorList>
    </citation>
    <scope>NUCLEOTIDE SEQUENCE [LARGE SCALE GENOMIC DNA]</scope>
    <source>
        <tissue evidence="2">Muscle</tissue>
    </source>
</reference>
<organism evidence="2 3">
    <name type="scientific">Liparis tanakae</name>
    <name type="common">Tanaka's snailfish</name>
    <dbReference type="NCBI Taxonomy" id="230148"/>
    <lineage>
        <taxon>Eukaryota</taxon>
        <taxon>Metazoa</taxon>
        <taxon>Chordata</taxon>
        <taxon>Craniata</taxon>
        <taxon>Vertebrata</taxon>
        <taxon>Euteleostomi</taxon>
        <taxon>Actinopterygii</taxon>
        <taxon>Neopterygii</taxon>
        <taxon>Teleostei</taxon>
        <taxon>Neoteleostei</taxon>
        <taxon>Acanthomorphata</taxon>
        <taxon>Eupercaria</taxon>
        <taxon>Perciformes</taxon>
        <taxon>Cottioidei</taxon>
        <taxon>Cottales</taxon>
        <taxon>Liparidae</taxon>
        <taxon>Liparis</taxon>
    </lineage>
</organism>
<sequence length="78" mass="8307">MEQQQTASGEASGSRLTAHKATVKGTGGAAAWSGGVERRRGAAAWSGAERSDAPLPSPRRAIKQEYDHDWRPDGFNNV</sequence>
<proteinExistence type="predicted"/>
<gene>
    <name evidence="2" type="ORF">EYF80_056927</name>
</gene>
<name>A0A4Z2EVS7_9TELE</name>
<dbReference type="EMBL" id="SRLO01002441">
    <property type="protein sequence ID" value="TNN32909.1"/>
    <property type="molecule type" value="Genomic_DNA"/>
</dbReference>
<evidence type="ECO:0000256" key="1">
    <source>
        <dbReference type="SAM" id="MobiDB-lite"/>
    </source>
</evidence>
<feature type="compositionally biased region" description="Polar residues" evidence="1">
    <location>
        <begin position="1"/>
        <end position="15"/>
    </location>
</feature>
<evidence type="ECO:0000313" key="3">
    <source>
        <dbReference type="Proteomes" id="UP000314294"/>
    </source>
</evidence>
<protein>
    <submittedName>
        <fullName evidence="2">Uncharacterized protein</fullName>
    </submittedName>
</protein>
<evidence type="ECO:0000313" key="2">
    <source>
        <dbReference type="EMBL" id="TNN32909.1"/>
    </source>
</evidence>